<dbReference type="Pfam" id="PF07662">
    <property type="entry name" value="Nucleos_tra2_C"/>
    <property type="match status" value="1"/>
</dbReference>
<sequence length="415" mass="45164">MHQLLLPLVLFFLIYSCAFFLSSDKKSIKFTTIAFGIVAQVVLSFLILKVPVIISFFKFLNNGFEVITKATNVGVTTVFGELALEPQKNNLGFILALHGLPSLIVVSTFCSILLHLGILQKIMIFLSVFYKSIMRIPTVLSMSISATLLTDKNFSAMINKPYLGLLSKGELFTVCTAGLAFSSIAIITVYDSILSTVVENAITHILSSIVISSPAVITIGRMMMPYHADLTFKPQNIKSTRNTNIMDVIQDGIIDGSKTCAIIIAIIIGMVALISLLNELIHTFSTLLGYSLSIQKILGFAFTPIALLLGIPISECHIAASIIGTKIALNELLAFNDMLLYRNVISHNTILILIYACSNFANIGSTSLIVVIYANYLPDRKNEVAGFILKALMAAILCTLSTASLASFWLNLASM</sequence>
<comment type="subcellular location">
    <subcellularLocation>
        <location evidence="1">Cell membrane</location>
        <topology evidence="1">Multi-pass membrane protein</topology>
    </subcellularLocation>
</comment>
<dbReference type="Proteomes" id="UP001325140">
    <property type="component" value="Chromosome"/>
</dbReference>
<evidence type="ECO:0000256" key="6">
    <source>
        <dbReference type="ARBA" id="ARBA00023136"/>
    </source>
</evidence>
<proteinExistence type="inferred from homology"/>
<organism evidence="10 11">
    <name type="scientific">Candidatus Fokinia crypta</name>
    <dbReference type="NCBI Taxonomy" id="1920990"/>
    <lineage>
        <taxon>Bacteria</taxon>
        <taxon>Pseudomonadati</taxon>
        <taxon>Pseudomonadota</taxon>
        <taxon>Alphaproteobacteria</taxon>
        <taxon>Rickettsiales</taxon>
        <taxon>Candidatus Midichloriaceae</taxon>
        <taxon>Candidatus Fokinia</taxon>
    </lineage>
</organism>
<feature type="transmembrane region" description="Helical" evidence="7">
    <location>
        <begin position="122"/>
        <end position="150"/>
    </location>
</feature>
<feature type="transmembrane region" description="Helical" evidence="7">
    <location>
        <begin position="297"/>
        <end position="329"/>
    </location>
</feature>
<dbReference type="InterPro" id="IPR008276">
    <property type="entry name" value="C_nuclsd_transpt"/>
</dbReference>
<evidence type="ECO:0000256" key="3">
    <source>
        <dbReference type="ARBA" id="ARBA00022475"/>
    </source>
</evidence>
<feature type="domain" description="Concentrative nucleoside transporter N-terminal" evidence="8">
    <location>
        <begin position="12"/>
        <end position="82"/>
    </location>
</feature>
<dbReference type="InterPro" id="IPR011657">
    <property type="entry name" value="CNT_C_dom"/>
</dbReference>
<feature type="transmembrane region" description="Helical" evidence="7">
    <location>
        <begin position="28"/>
        <end position="48"/>
    </location>
</feature>
<feature type="transmembrane region" description="Helical" evidence="7">
    <location>
        <begin position="202"/>
        <end position="223"/>
    </location>
</feature>
<keyword evidence="11" id="KW-1185">Reference proteome</keyword>
<name>A0ABZ0UPN3_9RICK</name>
<feature type="transmembrane region" description="Helical" evidence="7">
    <location>
        <begin position="171"/>
        <end position="190"/>
    </location>
</feature>
<keyword evidence="6 7" id="KW-0472">Membrane</keyword>
<evidence type="ECO:0000256" key="2">
    <source>
        <dbReference type="ARBA" id="ARBA00009033"/>
    </source>
</evidence>
<evidence type="ECO:0000259" key="8">
    <source>
        <dbReference type="Pfam" id="PF01773"/>
    </source>
</evidence>
<dbReference type="RefSeq" id="WP_323722504.1">
    <property type="nucleotide sequence ID" value="NZ_CP110343.1"/>
</dbReference>
<keyword evidence="3" id="KW-1003">Cell membrane</keyword>
<keyword evidence="5 7" id="KW-1133">Transmembrane helix</keyword>
<dbReference type="Pfam" id="PF01773">
    <property type="entry name" value="Nucleos_tra2_N"/>
    <property type="match status" value="1"/>
</dbReference>
<evidence type="ECO:0000313" key="11">
    <source>
        <dbReference type="Proteomes" id="UP001325140"/>
    </source>
</evidence>
<evidence type="ECO:0000313" key="10">
    <source>
        <dbReference type="EMBL" id="WPX97857.1"/>
    </source>
</evidence>
<feature type="domain" description="Concentrative nucleoside transporter C-terminal" evidence="9">
    <location>
        <begin position="204"/>
        <end position="406"/>
    </location>
</feature>
<reference evidence="10" key="1">
    <citation type="submission" date="2022-10" db="EMBL/GenBank/DDBJ databases">
        <title>Host association and intracellularity evolved multiple times independently in the Rickettsiales.</title>
        <authorList>
            <person name="Castelli M."/>
            <person name="Nardi T."/>
            <person name="Gammuto L."/>
            <person name="Bellinzona G."/>
            <person name="Sabaneyeva E."/>
            <person name="Potekhin A."/>
            <person name="Serra V."/>
            <person name="Petroni G."/>
            <person name="Sassera D."/>
        </authorList>
    </citation>
    <scope>NUCLEOTIDE SEQUENCE [LARGE SCALE GENOMIC DNA]</scope>
    <source>
        <strain evidence="10">US_Bl 11III1</strain>
    </source>
</reference>
<feature type="transmembrane region" description="Helical" evidence="7">
    <location>
        <begin position="259"/>
        <end position="277"/>
    </location>
</feature>
<evidence type="ECO:0000256" key="1">
    <source>
        <dbReference type="ARBA" id="ARBA00004651"/>
    </source>
</evidence>
<gene>
    <name evidence="10" type="ORF">Fokcrypt_00380</name>
</gene>
<dbReference type="PANTHER" id="PTHR10590">
    <property type="entry name" value="SODIUM/NUCLEOSIDE COTRANSPORTER"/>
    <property type="match status" value="1"/>
</dbReference>
<dbReference type="InterPro" id="IPR002668">
    <property type="entry name" value="CNT_N_dom"/>
</dbReference>
<dbReference type="PANTHER" id="PTHR10590:SF4">
    <property type="entry name" value="SOLUTE CARRIER FAMILY 28 MEMBER 3"/>
    <property type="match status" value="1"/>
</dbReference>
<feature type="transmembrane region" description="Helical" evidence="7">
    <location>
        <begin position="91"/>
        <end position="116"/>
    </location>
</feature>
<feature type="transmembrane region" description="Helical" evidence="7">
    <location>
        <begin position="350"/>
        <end position="375"/>
    </location>
</feature>
<feature type="transmembrane region" description="Helical" evidence="7">
    <location>
        <begin position="387"/>
        <end position="410"/>
    </location>
</feature>
<evidence type="ECO:0000259" key="9">
    <source>
        <dbReference type="Pfam" id="PF07662"/>
    </source>
</evidence>
<evidence type="ECO:0000256" key="5">
    <source>
        <dbReference type="ARBA" id="ARBA00022989"/>
    </source>
</evidence>
<accession>A0ABZ0UPN3</accession>
<protein>
    <submittedName>
        <fullName evidence="10">NupC-lke nucleoside permease</fullName>
    </submittedName>
</protein>
<evidence type="ECO:0000256" key="7">
    <source>
        <dbReference type="SAM" id="Phobius"/>
    </source>
</evidence>
<comment type="similarity">
    <text evidence="2">Belongs to the concentrative nucleoside transporter (CNT) (TC 2.A.41) family.</text>
</comment>
<evidence type="ECO:0000256" key="4">
    <source>
        <dbReference type="ARBA" id="ARBA00022692"/>
    </source>
</evidence>
<dbReference type="EMBL" id="CP110343">
    <property type="protein sequence ID" value="WPX97857.1"/>
    <property type="molecule type" value="Genomic_DNA"/>
</dbReference>
<keyword evidence="4 7" id="KW-0812">Transmembrane</keyword>